<dbReference type="InterPro" id="IPR007052">
    <property type="entry name" value="CS_dom"/>
</dbReference>
<keyword evidence="8" id="KW-1185">Reference proteome</keyword>
<dbReference type="GO" id="GO:0005737">
    <property type="term" value="C:cytoplasm"/>
    <property type="evidence" value="ECO:0007669"/>
    <property type="project" value="UniProtKB-SubCell"/>
</dbReference>
<evidence type="ECO:0000256" key="4">
    <source>
        <dbReference type="ARBA" id="ARBA00068398"/>
    </source>
</evidence>
<protein>
    <recommendedName>
        <fullName evidence="4">Nuclear movement protein nudC</fullName>
    </recommendedName>
</protein>
<dbReference type="CDD" id="cd06467">
    <property type="entry name" value="p23_NUDC_like"/>
    <property type="match status" value="1"/>
</dbReference>
<evidence type="ECO:0000259" key="6">
    <source>
        <dbReference type="PROSITE" id="PS51203"/>
    </source>
</evidence>
<dbReference type="OMA" id="RQKEMGG"/>
<dbReference type="GO" id="GO:0051082">
    <property type="term" value="F:unfolded protein binding"/>
    <property type="evidence" value="ECO:0007669"/>
    <property type="project" value="TreeGrafter"/>
</dbReference>
<feature type="domain" description="CS" evidence="6">
    <location>
        <begin position="38"/>
        <end position="127"/>
    </location>
</feature>
<keyword evidence="2" id="KW-0963">Cytoplasm</keyword>
<evidence type="ECO:0000313" key="8">
    <source>
        <dbReference type="Proteomes" id="UP000033140"/>
    </source>
</evidence>
<feature type="compositionally biased region" description="Basic and acidic residues" evidence="5">
    <location>
        <begin position="24"/>
        <end position="36"/>
    </location>
</feature>
<reference evidence="7 8" key="3">
    <citation type="journal article" date="2015" name="Genome Announc.">
        <title>Draft Genome Sequence of the Archiascomycetous Yeast Saitoella complicata.</title>
        <authorList>
            <person name="Yamauchi K."/>
            <person name="Kondo S."/>
            <person name="Hamamoto M."/>
            <person name="Takahashi Y."/>
            <person name="Ogura Y."/>
            <person name="Hayashi T."/>
            <person name="Nishida H."/>
        </authorList>
    </citation>
    <scope>NUCLEOTIDE SEQUENCE [LARGE SCALE GENOMIC DNA]</scope>
    <source>
        <strain evidence="7 8">NRRL Y-17804</strain>
    </source>
</reference>
<dbReference type="Gene3D" id="2.60.40.790">
    <property type="match status" value="1"/>
</dbReference>
<comment type="function">
    <text evidence="3">Required for nuclear movement. May interact between microtubules and nuclei and/or may be involved in the generation of force used to move nuclei during interphase.</text>
</comment>
<dbReference type="FunFam" id="2.60.40.790:FF:000001">
    <property type="entry name" value="Nuclear migration protein nudC"/>
    <property type="match status" value="1"/>
</dbReference>
<evidence type="ECO:0000313" key="7">
    <source>
        <dbReference type="EMBL" id="GAO49323.1"/>
    </source>
</evidence>
<dbReference type="PANTHER" id="PTHR12356">
    <property type="entry name" value="NUCLEAR MOVEMENT PROTEIN NUDC"/>
    <property type="match status" value="1"/>
</dbReference>
<dbReference type="Pfam" id="PF04969">
    <property type="entry name" value="CS"/>
    <property type="match status" value="1"/>
</dbReference>
<evidence type="ECO:0000256" key="2">
    <source>
        <dbReference type="ARBA" id="ARBA00022490"/>
    </source>
</evidence>
<dbReference type="InterPro" id="IPR008978">
    <property type="entry name" value="HSP20-like_chaperone"/>
</dbReference>
<proteinExistence type="predicted"/>
<organism evidence="7 8">
    <name type="scientific">Saitoella complicata (strain BCRC 22490 / CBS 7301 / JCM 7358 / NBRC 10748 / NRRL Y-17804)</name>
    <dbReference type="NCBI Taxonomy" id="698492"/>
    <lineage>
        <taxon>Eukaryota</taxon>
        <taxon>Fungi</taxon>
        <taxon>Dikarya</taxon>
        <taxon>Ascomycota</taxon>
        <taxon>Taphrinomycotina</taxon>
        <taxon>Taphrinomycotina incertae sedis</taxon>
        <taxon>Saitoella</taxon>
    </lineage>
</organism>
<dbReference type="PROSITE" id="PS51203">
    <property type="entry name" value="CS"/>
    <property type="match status" value="1"/>
</dbReference>
<dbReference type="GO" id="GO:0006457">
    <property type="term" value="P:protein folding"/>
    <property type="evidence" value="ECO:0007669"/>
    <property type="project" value="TreeGrafter"/>
</dbReference>
<dbReference type="SUPFAM" id="SSF49764">
    <property type="entry name" value="HSP20-like chaperones"/>
    <property type="match status" value="1"/>
</dbReference>
<comment type="subcellular location">
    <subcellularLocation>
        <location evidence="1">Cytoplasm</location>
    </subcellularLocation>
</comment>
<gene>
    <name evidence="7" type="ORF">G7K_3474-t1</name>
</gene>
<dbReference type="EMBL" id="BACD03000021">
    <property type="protein sequence ID" value="GAO49323.1"/>
    <property type="molecule type" value="Genomic_DNA"/>
</dbReference>
<accession>A0A0E9NHM2</accession>
<dbReference type="AlphaFoldDB" id="A0A0E9NHM2"/>
<reference evidence="7 8" key="1">
    <citation type="journal article" date="2011" name="J. Gen. Appl. Microbiol.">
        <title>Draft genome sequencing of the enigmatic yeast Saitoella complicata.</title>
        <authorList>
            <person name="Nishida H."/>
            <person name="Hamamoto M."/>
            <person name="Sugiyama J."/>
        </authorList>
    </citation>
    <scope>NUCLEOTIDE SEQUENCE [LARGE SCALE GENOMIC DNA]</scope>
    <source>
        <strain evidence="7 8">NRRL Y-17804</strain>
    </source>
</reference>
<sequence>MKPNEGTPPAQQTIVMADQTPEQKVQDEAARQREQEEQAALPYQWRQTLADVDVDVPIPKGTRGKFVNVVIRKQRISVGLKGQESIMEGSLPHEIKLEESTWTIEDQCLLTLHLEKVNKAQWWPHVLTHHPAINVQALAPENSKLSDLDGETRAMVEKMMFEQRQKQGEEAKKREVLERFKREHPEMDFSQVEME</sequence>
<evidence type="ECO:0000256" key="5">
    <source>
        <dbReference type="SAM" id="MobiDB-lite"/>
    </source>
</evidence>
<dbReference type="STRING" id="698492.A0A0E9NHM2"/>
<feature type="region of interest" description="Disordered" evidence="5">
    <location>
        <begin position="1"/>
        <end position="39"/>
    </location>
</feature>
<dbReference type="PANTHER" id="PTHR12356:SF3">
    <property type="entry name" value="NUCLEAR MIGRATION PROTEIN NUDC"/>
    <property type="match status" value="1"/>
</dbReference>
<dbReference type="InterPro" id="IPR037898">
    <property type="entry name" value="NudC_fam"/>
</dbReference>
<dbReference type="Proteomes" id="UP000033140">
    <property type="component" value="Unassembled WGS sequence"/>
</dbReference>
<name>A0A0E9NHM2_SAICN</name>
<comment type="caution">
    <text evidence="7">The sequence shown here is derived from an EMBL/GenBank/DDBJ whole genome shotgun (WGS) entry which is preliminary data.</text>
</comment>
<evidence type="ECO:0000256" key="3">
    <source>
        <dbReference type="ARBA" id="ARBA00059400"/>
    </source>
</evidence>
<evidence type="ECO:0000256" key="1">
    <source>
        <dbReference type="ARBA" id="ARBA00004496"/>
    </source>
</evidence>
<reference evidence="7 8" key="2">
    <citation type="journal article" date="2014" name="J. Gen. Appl. Microbiol.">
        <title>The early diverging ascomycetous budding yeast Saitoella complicata has three histone deacetylases belonging to the Clr6, Hos2, and Rpd3 lineages.</title>
        <authorList>
            <person name="Nishida H."/>
            <person name="Matsumoto T."/>
            <person name="Kondo S."/>
            <person name="Hamamoto M."/>
            <person name="Yoshikawa H."/>
        </authorList>
    </citation>
    <scope>NUCLEOTIDE SEQUENCE [LARGE SCALE GENOMIC DNA]</scope>
    <source>
        <strain evidence="7 8">NRRL Y-17804</strain>
    </source>
</reference>